<evidence type="ECO:0000313" key="5">
    <source>
        <dbReference type="EMBL" id="ONK64885.1"/>
    </source>
</evidence>
<dbReference type="GO" id="GO:0005737">
    <property type="term" value="C:cytoplasm"/>
    <property type="evidence" value="ECO:0007669"/>
    <property type="project" value="TreeGrafter"/>
</dbReference>
<dbReference type="Gene3D" id="2.130.10.10">
    <property type="entry name" value="YVTN repeat-like/Quinoprotein amine dehydrogenase"/>
    <property type="match status" value="1"/>
</dbReference>
<evidence type="ECO:0000256" key="4">
    <source>
        <dbReference type="PROSITE-ProRule" id="PRU00221"/>
    </source>
</evidence>
<dbReference type="SUPFAM" id="SSF50978">
    <property type="entry name" value="WD40 repeat-like"/>
    <property type="match status" value="1"/>
</dbReference>
<protein>
    <submittedName>
        <fullName evidence="5">Uncharacterized protein</fullName>
    </submittedName>
</protein>
<gene>
    <name evidence="5" type="ORF">A4U43_C07F31020</name>
</gene>
<dbReference type="OrthoDB" id="10265988at2759"/>
<dbReference type="PRINTS" id="PR00320">
    <property type="entry name" value="GPROTEINBRPT"/>
</dbReference>
<sequence>MATNTGEYRLSCELRGHEDDVRGICVCDDLGIASSSRDRTVRFWTPDPQKKHRFLLSKTLAGHSSFVGPLAWIPASDRFAEGALVSGGMDTLVLLWDLSRGEVAETMKGHQQQVTGIAIDDNGDIISSSIDCSIRQWRKGQTVEFWEAHKVAVQAVVKLSTGELVTGSSDSTVKLWRGKTCLHTFQGHTDTVRGLAIMPDLGILSASHDW</sequence>
<dbReference type="InterPro" id="IPR019775">
    <property type="entry name" value="WD40_repeat_CS"/>
</dbReference>
<dbReference type="InterPro" id="IPR020472">
    <property type="entry name" value="WD40_PAC1"/>
</dbReference>
<dbReference type="Gramene" id="ONK64885">
    <property type="protein sequence ID" value="ONK64885"/>
    <property type="gene ID" value="A4U43_C07F31020"/>
</dbReference>
<dbReference type="PROSITE" id="PS00678">
    <property type="entry name" value="WD_REPEATS_1"/>
    <property type="match status" value="1"/>
</dbReference>
<evidence type="ECO:0000313" key="6">
    <source>
        <dbReference type="Proteomes" id="UP000243459"/>
    </source>
</evidence>
<keyword evidence="3" id="KW-0677">Repeat</keyword>
<dbReference type="GO" id="GO:0043161">
    <property type="term" value="P:proteasome-mediated ubiquitin-dependent protein catabolic process"/>
    <property type="evidence" value="ECO:0007669"/>
    <property type="project" value="TreeGrafter"/>
</dbReference>
<reference evidence="6" key="1">
    <citation type="journal article" date="2017" name="Nat. Commun.">
        <title>The asparagus genome sheds light on the origin and evolution of a young Y chromosome.</title>
        <authorList>
            <person name="Harkess A."/>
            <person name="Zhou J."/>
            <person name="Xu C."/>
            <person name="Bowers J.E."/>
            <person name="Van der Hulst R."/>
            <person name="Ayyampalayam S."/>
            <person name="Mercati F."/>
            <person name="Riccardi P."/>
            <person name="McKain M.R."/>
            <person name="Kakrana A."/>
            <person name="Tang H."/>
            <person name="Ray J."/>
            <person name="Groenendijk J."/>
            <person name="Arikit S."/>
            <person name="Mathioni S.M."/>
            <person name="Nakano M."/>
            <person name="Shan H."/>
            <person name="Telgmann-Rauber A."/>
            <person name="Kanno A."/>
            <person name="Yue Z."/>
            <person name="Chen H."/>
            <person name="Li W."/>
            <person name="Chen Y."/>
            <person name="Xu X."/>
            <person name="Zhang Y."/>
            <person name="Luo S."/>
            <person name="Chen H."/>
            <person name="Gao J."/>
            <person name="Mao Z."/>
            <person name="Pires J.C."/>
            <person name="Luo M."/>
            <person name="Kudrna D."/>
            <person name="Wing R.A."/>
            <person name="Meyers B.C."/>
            <person name="Yi K."/>
            <person name="Kong H."/>
            <person name="Lavrijsen P."/>
            <person name="Sunseri F."/>
            <person name="Falavigna A."/>
            <person name="Ye Y."/>
            <person name="Leebens-Mack J.H."/>
            <person name="Chen G."/>
        </authorList>
    </citation>
    <scope>NUCLEOTIDE SEQUENCE [LARGE SCALE GENOMIC DNA]</scope>
    <source>
        <strain evidence="6">cv. DH0086</strain>
    </source>
</reference>
<accession>A0A5P1EG63</accession>
<dbReference type="PANTHER" id="PTHR19849:SF0">
    <property type="entry name" value="PHOSPHOLIPASE A-2-ACTIVATING PROTEIN"/>
    <property type="match status" value="1"/>
</dbReference>
<feature type="repeat" description="WD" evidence="4">
    <location>
        <begin position="164"/>
        <end position="176"/>
    </location>
</feature>
<dbReference type="OMA" id="ATIVIWD"/>
<dbReference type="GO" id="GO:0043130">
    <property type="term" value="F:ubiquitin binding"/>
    <property type="evidence" value="ECO:0007669"/>
    <property type="project" value="TreeGrafter"/>
</dbReference>
<dbReference type="InterPro" id="IPR001680">
    <property type="entry name" value="WD40_rpt"/>
</dbReference>
<dbReference type="Pfam" id="PF00400">
    <property type="entry name" value="WD40"/>
    <property type="match status" value="5"/>
</dbReference>
<name>A0A5P1EG63_ASPOF</name>
<dbReference type="EMBL" id="CM007387">
    <property type="protein sequence ID" value="ONK64885.1"/>
    <property type="molecule type" value="Genomic_DNA"/>
</dbReference>
<dbReference type="AlphaFoldDB" id="A0A5P1EG63"/>
<dbReference type="GO" id="GO:0005634">
    <property type="term" value="C:nucleus"/>
    <property type="evidence" value="ECO:0007669"/>
    <property type="project" value="TreeGrafter"/>
</dbReference>
<evidence type="ECO:0000256" key="3">
    <source>
        <dbReference type="ARBA" id="ARBA00022737"/>
    </source>
</evidence>
<proteinExistence type="predicted"/>
<feature type="repeat" description="WD" evidence="4">
    <location>
        <begin position="60"/>
        <end position="106"/>
    </location>
</feature>
<dbReference type="InterPro" id="IPR015943">
    <property type="entry name" value="WD40/YVTN_repeat-like_dom_sf"/>
</dbReference>
<evidence type="ECO:0000256" key="1">
    <source>
        <dbReference type="ARBA" id="ARBA00022490"/>
    </source>
</evidence>
<keyword evidence="6" id="KW-1185">Reference proteome</keyword>
<dbReference type="SMART" id="SM00320">
    <property type="entry name" value="WD40"/>
    <property type="match status" value="5"/>
</dbReference>
<dbReference type="Proteomes" id="UP000243459">
    <property type="component" value="Chromosome 7"/>
</dbReference>
<dbReference type="PANTHER" id="PTHR19849">
    <property type="entry name" value="PHOSPHOLIPASE A-2-ACTIVATING PROTEIN"/>
    <property type="match status" value="1"/>
</dbReference>
<dbReference type="FunFam" id="2.130.10.10:FF:003656">
    <property type="entry name" value="Transducin family protein / WD-40 repeat family protein"/>
    <property type="match status" value="1"/>
</dbReference>
<dbReference type="InterPro" id="IPR036322">
    <property type="entry name" value="WD40_repeat_dom_sf"/>
</dbReference>
<dbReference type="PROSITE" id="PS50082">
    <property type="entry name" value="WD_REPEATS_2"/>
    <property type="match status" value="3"/>
</dbReference>
<keyword evidence="1" id="KW-0963">Cytoplasm</keyword>
<keyword evidence="2 4" id="KW-0853">WD repeat</keyword>
<feature type="repeat" description="WD" evidence="4">
    <location>
        <begin position="14"/>
        <end position="44"/>
    </location>
</feature>
<evidence type="ECO:0000256" key="2">
    <source>
        <dbReference type="ARBA" id="ARBA00022574"/>
    </source>
</evidence>
<organism evidence="5 6">
    <name type="scientific">Asparagus officinalis</name>
    <name type="common">Garden asparagus</name>
    <dbReference type="NCBI Taxonomy" id="4686"/>
    <lineage>
        <taxon>Eukaryota</taxon>
        <taxon>Viridiplantae</taxon>
        <taxon>Streptophyta</taxon>
        <taxon>Embryophyta</taxon>
        <taxon>Tracheophyta</taxon>
        <taxon>Spermatophyta</taxon>
        <taxon>Magnoliopsida</taxon>
        <taxon>Liliopsida</taxon>
        <taxon>Asparagales</taxon>
        <taxon>Asparagaceae</taxon>
        <taxon>Asparagoideae</taxon>
        <taxon>Asparagus</taxon>
    </lineage>
</organism>
<dbReference type="GO" id="GO:0010992">
    <property type="term" value="P:ubiquitin recycling"/>
    <property type="evidence" value="ECO:0007669"/>
    <property type="project" value="TreeGrafter"/>
</dbReference>